<sequence>MKILLKWGLRGFFAVILLFAIVLSTIALNEAKDTIIEKISTESGIKIEIESIGFGFSQGLKIKCRGVKVVTPDGETYAVAHLNLLPKWALLLGKLKIDSTVFDLENISLPVEITGKTVNVEISQIKGNASLNDNKLN</sequence>
<protein>
    <recommendedName>
        <fullName evidence="2">AsmA domain-containing protein</fullName>
    </recommendedName>
</protein>
<feature type="non-terminal residue" evidence="1">
    <location>
        <position position="137"/>
    </location>
</feature>
<dbReference type="AlphaFoldDB" id="A0A381YEK7"/>
<gene>
    <name evidence="1" type="ORF">METZ01_LOCUS127721</name>
</gene>
<evidence type="ECO:0000313" key="1">
    <source>
        <dbReference type="EMBL" id="SVA74867.1"/>
    </source>
</evidence>
<organism evidence="1">
    <name type="scientific">marine metagenome</name>
    <dbReference type="NCBI Taxonomy" id="408172"/>
    <lineage>
        <taxon>unclassified sequences</taxon>
        <taxon>metagenomes</taxon>
        <taxon>ecological metagenomes</taxon>
    </lineage>
</organism>
<reference evidence="1" key="1">
    <citation type="submission" date="2018-05" db="EMBL/GenBank/DDBJ databases">
        <authorList>
            <person name="Lanie J.A."/>
            <person name="Ng W.-L."/>
            <person name="Kazmierczak K.M."/>
            <person name="Andrzejewski T.M."/>
            <person name="Davidsen T.M."/>
            <person name="Wayne K.J."/>
            <person name="Tettelin H."/>
            <person name="Glass J.I."/>
            <person name="Rusch D."/>
            <person name="Podicherti R."/>
            <person name="Tsui H.-C.T."/>
            <person name="Winkler M.E."/>
        </authorList>
    </citation>
    <scope>NUCLEOTIDE SEQUENCE</scope>
</reference>
<name>A0A381YEK7_9ZZZZ</name>
<accession>A0A381YEK7</accession>
<evidence type="ECO:0008006" key="2">
    <source>
        <dbReference type="Google" id="ProtNLM"/>
    </source>
</evidence>
<dbReference type="EMBL" id="UINC01017931">
    <property type="protein sequence ID" value="SVA74867.1"/>
    <property type="molecule type" value="Genomic_DNA"/>
</dbReference>
<proteinExistence type="predicted"/>